<feature type="domain" description="Peptidase A1" evidence="9">
    <location>
        <begin position="99"/>
        <end position="446"/>
    </location>
</feature>
<dbReference type="GO" id="GO:0006508">
    <property type="term" value="P:proteolysis"/>
    <property type="evidence" value="ECO:0007669"/>
    <property type="project" value="UniProtKB-KW"/>
</dbReference>
<dbReference type="eggNOG" id="KOG1339">
    <property type="taxonomic scope" value="Eukaryota"/>
</dbReference>
<keyword evidence="3 6" id="KW-0064">Aspartyl protease</keyword>
<feature type="active site" evidence="5">
    <location>
        <position position="120"/>
    </location>
</feature>
<evidence type="ECO:0000256" key="3">
    <source>
        <dbReference type="ARBA" id="ARBA00022750"/>
    </source>
</evidence>
<keyword evidence="12" id="KW-1185">Reference proteome</keyword>
<dbReference type="GO" id="GO:0004190">
    <property type="term" value="F:aspartic-type endopeptidase activity"/>
    <property type="evidence" value="ECO:0007669"/>
    <property type="project" value="UniProtKB-KW"/>
</dbReference>
<dbReference type="GeneID" id="18247037"/>
<evidence type="ECO:0000256" key="7">
    <source>
        <dbReference type="SAM" id="MobiDB-lite"/>
    </source>
</evidence>
<name>G3B0Y0_CANTC</name>
<dbReference type="RefSeq" id="XP_006685945.1">
    <property type="nucleotide sequence ID" value="XM_006685882.1"/>
</dbReference>
<dbReference type="HOGENOM" id="CLU_034490_0_0_1"/>
<accession>G3B0Y0</accession>
<dbReference type="Gene3D" id="2.40.70.10">
    <property type="entry name" value="Acid Proteases"/>
    <property type="match status" value="2"/>
</dbReference>
<keyword evidence="2 8" id="KW-0732">Signal</keyword>
<dbReference type="PROSITE" id="PS00141">
    <property type="entry name" value="ASP_PROTEASE"/>
    <property type="match status" value="1"/>
</dbReference>
<feature type="signal peptide" evidence="8">
    <location>
        <begin position="1"/>
        <end position="16"/>
    </location>
</feature>
<evidence type="ECO:0000313" key="11">
    <source>
        <dbReference type="EMBL" id="EGV65139.1"/>
    </source>
</evidence>
<dbReference type="PROSITE" id="PS51767">
    <property type="entry name" value="PEPTIDASE_A1"/>
    <property type="match status" value="1"/>
</dbReference>
<evidence type="ECO:0000256" key="5">
    <source>
        <dbReference type="PIRSR" id="PIRSR601461-1"/>
    </source>
</evidence>
<feature type="chain" id="PRO_5010833545" evidence="8">
    <location>
        <begin position="17"/>
        <end position="538"/>
    </location>
</feature>
<dbReference type="GO" id="GO:0005576">
    <property type="term" value="C:extracellular region"/>
    <property type="evidence" value="ECO:0007669"/>
    <property type="project" value="UniProtKB-ARBA"/>
</dbReference>
<protein>
    <submittedName>
        <fullName evidence="10">Acid protease</fullName>
    </submittedName>
</protein>
<dbReference type="InterPro" id="IPR033121">
    <property type="entry name" value="PEPTIDASE_A1"/>
</dbReference>
<dbReference type="InterPro" id="IPR021109">
    <property type="entry name" value="Peptidase_aspartic_dom_sf"/>
</dbReference>
<dbReference type="InterPro" id="IPR001969">
    <property type="entry name" value="Aspartic_peptidase_AS"/>
</dbReference>
<dbReference type="PRINTS" id="PR00792">
    <property type="entry name" value="PEPSIN"/>
</dbReference>
<keyword evidence="6 10" id="KW-0645">Protease</keyword>
<dbReference type="PANTHER" id="PTHR47966:SF75">
    <property type="entry name" value="ENDOPEPTIDASE (CTSD), PUTATIVE (AFU_ORTHOLOGUE AFUA_4G07040)-RELATED"/>
    <property type="match status" value="1"/>
</dbReference>
<dbReference type="AlphaFoldDB" id="G3B0Y0"/>
<sequence>MKTAFFLCYLASYALGLHPVKDFRVSDLKVSSSKQRVVSANSNAVSYKKADDTENELSVVGSATATVVTTSSLPSSAPTIALNADVQMVFSDTTKSIYYLTSQVIDNNTNYNETFQLLLDTGSSVSWVYNESCTSDACTQQTVNKFDDFSQNLHILSDFSLTYSGQSVSGDLINGKDNDIKLVFSNFELSNFTFGIASTVPDLFDGFNVSGILGIPSSTAKGDDKNLIYQLNQGQLIDSQMFGLSLVSSNQTVEYTDDDGNVLSLPSNYGGLIVFGSKAIDDQSNFIESGSNISFTPIVENDNDYWLIDLKNIQVDNGTVVKALNSSDSSRKTIIDTGTTGFVLPLTDANTLHEKLFGSDLVTDNNGNYAFPCDAEDQKFTFTINDHDFEISVSDFKGEQYTTQGLTGNCASMIQGLNSQHWVFGAAFLSKFYTVFDLDANRIGFGDARITSYSLQQSNSAGTSAVYTGAITNSSVSSTSTRSGSSIVSTSSSSISSHSHSNNSTSSTDDDNESHNSGAVVAYSGLTLLMSLISHIVL</sequence>
<dbReference type="InterPro" id="IPR034164">
    <property type="entry name" value="Pepsin-like_dom"/>
</dbReference>
<dbReference type="PANTHER" id="PTHR47966">
    <property type="entry name" value="BETA-SITE APP-CLEAVING ENZYME, ISOFORM A-RELATED"/>
    <property type="match status" value="1"/>
</dbReference>
<feature type="active site" evidence="5">
    <location>
        <position position="336"/>
    </location>
</feature>
<dbReference type="InterPro" id="IPR001461">
    <property type="entry name" value="Aspartic_peptidase_A1"/>
</dbReference>
<keyword evidence="6" id="KW-0378">Hydrolase</keyword>
<proteinExistence type="inferred from homology"/>
<keyword evidence="4" id="KW-1015">Disulfide bond</keyword>
<organism evidence="12">
    <name type="scientific">Candida tenuis (strain ATCC 10573 / BCRC 21748 / CBS 615 / JCM 9827 / NBRC 10315 / NRRL Y-1498 / VKM Y-70)</name>
    <name type="common">Yeast</name>
    <name type="synonym">Yamadazyma tenuis</name>
    <dbReference type="NCBI Taxonomy" id="590646"/>
    <lineage>
        <taxon>Eukaryota</taxon>
        <taxon>Fungi</taxon>
        <taxon>Dikarya</taxon>
        <taxon>Ascomycota</taxon>
        <taxon>Saccharomycotina</taxon>
        <taxon>Pichiomycetes</taxon>
        <taxon>Debaryomycetaceae</taxon>
        <taxon>Yamadazyma</taxon>
    </lineage>
</organism>
<dbReference type="CDD" id="cd05471">
    <property type="entry name" value="pepsin_like"/>
    <property type="match status" value="1"/>
</dbReference>
<evidence type="ECO:0000256" key="1">
    <source>
        <dbReference type="ARBA" id="ARBA00007447"/>
    </source>
</evidence>
<dbReference type="OrthoDB" id="28208at2759"/>
<comment type="similarity">
    <text evidence="1 6">Belongs to the peptidase A1 family.</text>
</comment>
<evidence type="ECO:0000256" key="4">
    <source>
        <dbReference type="ARBA" id="ARBA00023157"/>
    </source>
</evidence>
<dbReference type="SUPFAM" id="SSF50630">
    <property type="entry name" value="Acid proteases"/>
    <property type="match status" value="1"/>
</dbReference>
<dbReference type="Pfam" id="PF00026">
    <property type="entry name" value="Asp"/>
    <property type="match status" value="1"/>
</dbReference>
<evidence type="ECO:0000313" key="10">
    <source>
        <dbReference type="EMBL" id="EGV65138.1"/>
    </source>
</evidence>
<evidence type="ECO:0000256" key="8">
    <source>
        <dbReference type="SAM" id="SignalP"/>
    </source>
</evidence>
<evidence type="ECO:0000313" key="12">
    <source>
        <dbReference type="Proteomes" id="UP000000707"/>
    </source>
</evidence>
<evidence type="ECO:0000259" key="9">
    <source>
        <dbReference type="PROSITE" id="PS51767"/>
    </source>
</evidence>
<gene>
    <name evidence="11" type="ORF">CANTEDRAFT_113597</name>
</gene>
<evidence type="ECO:0000256" key="2">
    <source>
        <dbReference type="ARBA" id="ARBA00022729"/>
    </source>
</evidence>
<feature type="region of interest" description="Disordered" evidence="7">
    <location>
        <begin position="489"/>
        <end position="515"/>
    </location>
</feature>
<evidence type="ECO:0000256" key="6">
    <source>
        <dbReference type="RuleBase" id="RU000454"/>
    </source>
</evidence>
<dbReference type="Proteomes" id="UP000000707">
    <property type="component" value="Unassembled WGS sequence"/>
</dbReference>
<dbReference type="EMBL" id="GL996515">
    <property type="protein sequence ID" value="EGV65139.1"/>
    <property type="molecule type" value="Genomic_DNA"/>
</dbReference>
<dbReference type="EMBL" id="GL996515">
    <property type="protein sequence ID" value="EGV65138.1"/>
    <property type="molecule type" value="Genomic_DNA"/>
</dbReference>
<reference evidence="11 12" key="1">
    <citation type="journal article" date="2011" name="Proc. Natl. Acad. Sci. U.S.A.">
        <title>Comparative genomics of xylose-fermenting fungi for enhanced biofuel production.</title>
        <authorList>
            <person name="Wohlbach D.J."/>
            <person name="Kuo A."/>
            <person name="Sato T.K."/>
            <person name="Potts K.M."/>
            <person name="Salamov A.A."/>
            <person name="LaButti K.M."/>
            <person name="Sun H."/>
            <person name="Clum A."/>
            <person name="Pangilinan J.L."/>
            <person name="Lindquist E.A."/>
            <person name="Lucas S."/>
            <person name="Lapidus A."/>
            <person name="Jin M."/>
            <person name="Gunawan C."/>
            <person name="Balan V."/>
            <person name="Dale B.E."/>
            <person name="Jeffries T.W."/>
            <person name="Zinkel R."/>
            <person name="Barry K.W."/>
            <person name="Grigoriev I.V."/>
            <person name="Gasch A.P."/>
        </authorList>
    </citation>
    <scope>NUCLEOTIDE SEQUENCE [LARGE SCALE GENOMIC DNA]</scope>
    <source>
        <strain evidence="11">ATCC 10573</strain>
        <strain evidence="12">ATCC 10573 / BCRC 21748 / CBS 615 / JCM 9827 / NBRC 10315 / NRRL Y-1498 / VKM Y-70</strain>
    </source>
</reference>
<dbReference type="KEGG" id="cten:18247037"/>
<feature type="compositionally biased region" description="Low complexity" evidence="7">
    <location>
        <begin position="489"/>
        <end position="507"/>
    </location>
</feature>